<dbReference type="InterPro" id="IPR005119">
    <property type="entry name" value="LysR_subst-bd"/>
</dbReference>
<reference evidence="7" key="1">
    <citation type="journal article" date="2019" name="Int. J. Syst. Evol. Microbiol.">
        <title>The Global Catalogue of Microorganisms (GCM) 10K type strain sequencing project: providing services to taxonomists for standard genome sequencing and annotation.</title>
        <authorList>
            <consortium name="The Broad Institute Genomics Platform"/>
            <consortium name="The Broad Institute Genome Sequencing Center for Infectious Disease"/>
            <person name="Wu L."/>
            <person name="Ma J."/>
        </authorList>
    </citation>
    <scope>NUCLEOTIDE SEQUENCE [LARGE SCALE GENOMIC DNA]</scope>
    <source>
        <strain evidence="7">NBRC 101365</strain>
    </source>
</reference>
<dbReference type="PANTHER" id="PTHR30126">
    <property type="entry name" value="HTH-TYPE TRANSCRIPTIONAL REGULATOR"/>
    <property type="match status" value="1"/>
</dbReference>
<dbReference type="PROSITE" id="PS50931">
    <property type="entry name" value="HTH_LYSR"/>
    <property type="match status" value="1"/>
</dbReference>
<dbReference type="PANTHER" id="PTHR30126:SF91">
    <property type="entry name" value="LYSR FAMILY TRANSCRIPTIONAL REGULATOR"/>
    <property type="match status" value="1"/>
</dbReference>
<evidence type="ECO:0000259" key="5">
    <source>
        <dbReference type="PROSITE" id="PS50931"/>
    </source>
</evidence>
<dbReference type="RefSeq" id="WP_284315578.1">
    <property type="nucleotide sequence ID" value="NZ_BSPC01000064.1"/>
</dbReference>
<dbReference type="SUPFAM" id="SSF53850">
    <property type="entry name" value="Periplasmic binding protein-like II"/>
    <property type="match status" value="1"/>
</dbReference>
<dbReference type="InterPro" id="IPR036390">
    <property type="entry name" value="WH_DNA-bd_sf"/>
</dbReference>
<proteinExistence type="inferred from homology"/>
<sequence>MIDSLTLDQLRILIAVADEGSFSGAARRLGRVQSAISQAVQTLENTLGLALFDRSAKKPVLTQAGRSILMDARQVVARTDTLRAHAGSIAGGCEPELTLSVDPLFPQPVLIESLKALSLAFPYMPVKLLTEGLGGPEQSLRDGHVLFAIYALLATGSRDLNVEKLIDVEMFPVVAADHPMAQAPEPVSQEVVEAHTQLVLMDRTPLTQNMRGNIFSTHVWRFADIATRLDYLLAGFGWCHMPAWLVNGHIAAGRLKRLRLAQSNGARIAMYVVRQHGRHLGPVSQWLIGDLRKRLGE</sequence>
<dbReference type="Proteomes" id="UP001156882">
    <property type="component" value="Unassembled WGS sequence"/>
</dbReference>
<evidence type="ECO:0000256" key="3">
    <source>
        <dbReference type="ARBA" id="ARBA00023125"/>
    </source>
</evidence>
<evidence type="ECO:0000256" key="4">
    <source>
        <dbReference type="ARBA" id="ARBA00023163"/>
    </source>
</evidence>
<dbReference type="Pfam" id="PF00126">
    <property type="entry name" value="HTH_1"/>
    <property type="match status" value="1"/>
</dbReference>
<dbReference type="InterPro" id="IPR000847">
    <property type="entry name" value="LysR_HTH_N"/>
</dbReference>
<protein>
    <submittedName>
        <fullName evidence="6">LysR family transcriptional regulator</fullName>
    </submittedName>
</protein>
<dbReference type="Gene3D" id="3.40.190.290">
    <property type="match status" value="1"/>
</dbReference>
<organism evidence="6 7">
    <name type="scientific">Labrys miyagiensis</name>
    <dbReference type="NCBI Taxonomy" id="346912"/>
    <lineage>
        <taxon>Bacteria</taxon>
        <taxon>Pseudomonadati</taxon>
        <taxon>Pseudomonadota</taxon>
        <taxon>Alphaproteobacteria</taxon>
        <taxon>Hyphomicrobiales</taxon>
        <taxon>Xanthobacteraceae</taxon>
        <taxon>Labrys</taxon>
    </lineage>
</organism>
<dbReference type="EMBL" id="BSPC01000064">
    <property type="protein sequence ID" value="GLS22616.1"/>
    <property type="molecule type" value="Genomic_DNA"/>
</dbReference>
<accession>A0ABQ6CQJ2</accession>
<keyword evidence="7" id="KW-1185">Reference proteome</keyword>
<dbReference type="SUPFAM" id="SSF46785">
    <property type="entry name" value="Winged helix' DNA-binding domain"/>
    <property type="match status" value="1"/>
</dbReference>
<evidence type="ECO:0000256" key="1">
    <source>
        <dbReference type="ARBA" id="ARBA00009437"/>
    </source>
</evidence>
<dbReference type="InterPro" id="IPR036388">
    <property type="entry name" value="WH-like_DNA-bd_sf"/>
</dbReference>
<gene>
    <name evidence="6" type="ORF">GCM10007874_56360</name>
</gene>
<evidence type="ECO:0000313" key="7">
    <source>
        <dbReference type="Proteomes" id="UP001156882"/>
    </source>
</evidence>
<dbReference type="Pfam" id="PF03466">
    <property type="entry name" value="LysR_substrate"/>
    <property type="match status" value="1"/>
</dbReference>
<dbReference type="Gene3D" id="1.10.10.10">
    <property type="entry name" value="Winged helix-like DNA-binding domain superfamily/Winged helix DNA-binding domain"/>
    <property type="match status" value="1"/>
</dbReference>
<evidence type="ECO:0000313" key="6">
    <source>
        <dbReference type="EMBL" id="GLS22616.1"/>
    </source>
</evidence>
<comment type="similarity">
    <text evidence="1">Belongs to the LysR transcriptional regulatory family.</text>
</comment>
<keyword evidence="2" id="KW-0805">Transcription regulation</keyword>
<dbReference type="PRINTS" id="PR00039">
    <property type="entry name" value="HTHLYSR"/>
</dbReference>
<evidence type="ECO:0000256" key="2">
    <source>
        <dbReference type="ARBA" id="ARBA00023015"/>
    </source>
</evidence>
<feature type="domain" description="HTH lysR-type" evidence="5">
    <location>
        <begin position="5"/>
        <end position="62"/>
    </location>
</feature>
<name>A0ABQ6CQJ2_9HYPH</name>
<keyword evidence="3" id="KW-0238">DNA-binding</keyword>
<comment type="caution">
    <text evidence="6">The sequence shown here is derived from an EMBL/GenBank/DDBJ whole genome shotgun (WGS) entry which is preliminary data.</text>
</comment>
<keyword evidence="4" id="KW-0804">Transcription</keyword>